<evidence type="ECO:0000313" key="2">
    <source>
        <dbReference type="EMBL" id="OGE10844.1"/>
    </source>
</evidence>
<accession>A0A1F5I382</accession>
<dbReference type="STRING" id="1797729.A3A60_02595"/>
<reference evidence="2 3" key="1">
    <citation type="journal article" date="2016" name="Nat. Commun.">
        <title>Thousands of microbial genomes shed light on interconnected biogeochemical processes in an aquifer system.</title>
        <authorList>
            <person name="Anantharaman K."/>
            <person name="Brown C.T."/>
            <person name="Hug L.A."/>
            <person name="Sharon I."/>
            <person name="Castelle C.J."/>
            <person name="Probst A.J."/>
            <person name="Thomas B.C."/>
            <person name="Singh A."/>
            <person name="Wilkins M.J."/>
            <person name="Karaoz U."/>
            <person name="Brodie E.L."/>
            <person name="Williams K.H."/>
            <person name="Hubbard S.S."/>
            <person name="Banfield J.F."/>
        </authorList>
    </citation>
    <scope>NUCLEOTIDE SEQUENCE [LARGE SCALE GENOMIC DNA]</scope>
</reference>
<dbReference type="Proteomes" id="UP000179227">
    <property type="component" value="Unassembled WGS sequence"/>
</dbReference>
<dbReference type="AlphaFoldDB" id="A0A1F5I382"/>
<dbReference type="EMBL" id="MFBS01000006">
    <property type="protein sequence ID" value="OGE10844.1"/>
    <property type="molecule type" value="Genomic_DNA"/>
</dbReference>
<evidence type="ECO:0000313" key="3">
    <source>
        <dbReference type="Proteomes" id="UP000179227"/>
    </source>
</evidence>
<organism evidence="2 3">
    <name type="scientific">Candidatus Curtissbacteria bacterium RIFCSPLOWO2_01_FULL_42_26</name>
    <dbReference type="NCBI Taxonomy" id="1797729"/>
    <lineage>
        <taxon>Bacteria</taxon>
        <taxon>Candidatus Curtissiibacteriota</taxon>
    </lineage>
</organism>
<evidence type="ECO:0000256" key="1">
    <source>
        <dbReference type="SAM" id="MobiDB-lite"/>
    </source>
</evidence>
<comment type="caution">
    <text evidence="2">The sequence shown here is derived from an EMBL/GenBank/DDBJ whole genome shotgun (WGS) entry which is preliminary data.</text>
</comment>
<protein>
    <submittedName>
        <fullName evidence="2">Uncharacterized protein</fullName>
    </submittedName>
</protein>
<feature type="region of interest" description="Disordered" evidence="1">
    <location>
        <begin position="1"/>
        <end position="85"/>
    </location>
</feature>
<sequence length="85" mass="7888">MNDNDQIGGKPGAVDDSSGAGSPPIGDTQPAGDDTGIPGLAPEPTPSGDLGNGGDQPAEVPPPPPVAGSEDGGTSGTDEGSAPAA</sequence>
<proteinExistence type="predicted"/>
<name>A0A1F5I382_9BACT</name>
<gene>
    <name evidence="2" type="ORF">A3A60_02595</name>
</gene>